<evidence type="ECO:0000313" key="2">
    <source>
        <dbReference type="Proteomes" id="UP000887563"/>
    </source>
</evidence>
<accession>A0A914L9T1</accession>
<evidence type="ECO:0000256" key="1">
    <source>
        <dbReference type="SAM" id="Coils"/>
    </source>
</evidence>
<keyword evidence="1" id="KW-0175">Coiled coil</keyword>
<protein>
    <submittedName>
        <fullName evidence="3">Uncharacterized protein</fullName>
    </submittedName>
</protein>
<keyword evidence="2" id="KW-1185">Reference proteome</keyword>
<feature type="coiled-coil region" evidence="1">
    <location>
        <begin position="96"/>
        <end position="168"/>
    </location>
</feature>
<dbReference type="Proteomes" id="UP000887563">
    <property type="component" value="Unplaced"/>
</dbReference>
<sequence length="191" mass="23066">MFHRNRYLDRNQIKFEFRLLEPELFIVPAGTGSKKNTGTRTSVEGRKWLEEQREVGQIERRAFQEEQTQLLDWIEKAKEQLEVDKAEFLRREHDLLARILNERALLEIEKREFRQQRDADVLRLKYCREEAEHLEQCLNQAENAKVAMENAKKEFERRSSQLTQLREVLSRYENLATRLVRSTQQKITKEY</sequence>
<reference evidence="3" key="1">
    <citation type="submission" date="2022-11" db="UniProtKB">
        <authorList>
            <consortium name="WormBaseParasite"/>
        </authorList>
    </citation>
    <scope>IDENTIFICATION</scope>
</reference>
<organism evidence="2 3">
    <name type="scientific">Meloidogyne incognita</name>
    <name type="common">Southern root-knot nematode worm</name>
    <name type="synonym">Oxyuris incognita</name>
    <dbReference type="NCBI Taxonomy" id="6306"/>
    <lineage>
        <taxon>Eukaryota</taxon>
        <taxon>Metazoa</taxon>
        <taxon>Ecdysozoa</taxon>
        <taxon>Nematoda</taxon>
        <taxon>Chromadorea</taxon>
        <taxon>Rhabditida</taxon>
        <taxon>Tylenchina</taxon>
        <taxon>Tylenchomorpha</taxon>
        <taxon>Tylenchoidea</taxon>
        <taxon>Meloidogynidae</taxon>
        <taxon>Meloidogyninae</taxon>
        <taxon>Meloidogyne</taxon>
        <taxon>Meloidogyne incognita group</taxon>
    </lineage>
</organism>
<evidence type="ECO:0000313" key="3">
    <source>
        <dbReference type="WBParaSite" id="Minc3s00347g10726"/>
    </source>
</evidence>
<dbReference type="AlphaFoldDB" id="A0A914L9T1"/>
<name>A0A914L9T1_MELIC</name>
<dbReference type="WBParaSite" id="Minc3s00347g10726">
    <property type="protein sequence ID" value="Minc3s00347g10726"/>
    <property type="gene ID" value="Minc3s00347g10726"/>
</dbReference>
<proteinExistence type="predicted"/>